<comment type="caution">
    <text evidence="2">The sequence shown here is derived from an EMBL/GenBank/DDBJ whole genome shotgun (WGS) entry which is preliminary data.</text>
</comment>
<organism evidence="2 4">
    <name type="scientific">Cryobacterium roopkundense</name>
    <dbReference type="NCBI Taxonomy" id="1001240"/>
    <lineage>
        <taxon>Bacteria</taxon>
        <taxon>Bacillati</taxon>
        <taxon>Actinomycetota</taxon>
        <taxon>Actinomycetes</taxon>
        <taxon>Micrococcales</taxon>
        <taxon>Microbacteriaceae</taxon>
        <taxon>Cryobacterium</taxon>
    </lineage>
</organism>
<evidence type="ECO:0008006" key="6">
    <source>
        <dbReference type="Google" id="ProtNLM"/>
    </source>
</evidence>
<feature type="transmembrane region" description="Helical" evidence="1">
    <location>
        <begin position="38"/>
        <end position="59"/>
    </location>
</feature>
<dbReference type="Proteomes" id="UP000029864">
    <property type="component" value="Unassembled WGS sequence"/>
</dbReference>
<evidence type="ECO:0000313" key="5">
    <source>
        <dbReference type="Proteomes" id="UP000561726"/>
    </source>
</evidence>
<keyword evidence="1" id="KW-0812">Transmembrane</keyword>
<dbReference type="EMBL" id="JPXF01000041">
    <property type="protein sequence ID" value="KGJ73523.1"/>
    <property type="molecule type" value="Genomic_DNA"/>
</dbReference>
<dbReference type="RefSeq" id="WP_035836734.1">
    <property type="nucleotide sequence ID" value="NZ_JACHBQ010000001.1"/>
</dbReference>
<name>A0A099J7T2_9MICO</name>
<evidence type="ECO:0000256" key="1">
    <source>
        <dbReference type="SAM" id="Phobius"/>
    </source>
</evidence>
<keyword evidence="1" id="KW-0472">Membrane</keyword>
<reference evidence="3 5" key="2">
    <citation type="submission" date="2020-08" db="EMBL/GenBank/DDBJ databases">
        <title>Sequencing the genomes of 1000 actinobacteria strains.</title>
        <authorList>
            <person name="Klenk H.-P."/>
        </authorList>
    </citation>
    <scope>NUCLEOTIDE SEQUENCE [LARGE SCALE GENOMIC DNA]</scope>
    <source>
        <strain evidence="3 5">DSM 21065</strain>
    </source>
</reference>
<feature type="transmembrane region" description="Helical" evidence="1">
    <location>
        <begin position="12"/>
        <end position="32"/>
    </location>
</feature>
<keyword evidence="4" id="KW-1185">Reference proteome</keyword>
<dbReference type="InterPro" id="IPR021443">
    <property type="entry name" value="DUF3093"/>
</dbReference>
<proteinExistence type="predicted"/>
<dbReference type="Proteomes" id="UP000561726">
    <property type="component" value="Unassembled WGS sequence"/>
</dbReference>
<reference evidence="2 4" key="1">
    <citation type="submission" date="2014-08" db="EMBL/GenBank/DDBJ databases">
        <authorList>
            <person name="Sisinthy S."/>
        </authorList>
    </citation>
    <scope>NUCLEOTIDE SEQUENCE [LARGE SCALE GENOMIC DNA]</scope>
    <source>
        <strain evidence="2 4">RuG17</strain>
    </source>
</reference>
<evidence type="ECO:0000313" key="4">
    <source>
        <dbReference type="Proteomes" id="UP000029864"/>
    </source>
</evidence>
<evidence type="ECO:0000313" key="2">
    <source>
        <dbReference type="EMBL" id="KGJ73523.1"/>
    </source>
</evidence>
<protein>
    <recommendedName>
        <fullName evidence="6">DUF3093 domain-containing protein</fullName>
    </recommendedName>
</protein>
<dbReference type="STRING" id="1001240.GY21_10795"/>
<gene>
    <name evidence="3" type="ORF">BJ997_001980</name>
    <name evidence="2" type="ORF">GY21_10795</name>
</gene>
<keyword evidence="1" id="KW-1133">Transmembrane helix</keyword>
<dbReference type="OrthoDB" id="3217020at2"/>
<accession>A0A099J7T2</accession>
<dbReference type="EMBL" id="JACHBQ010000001">
    <property type="protein sequence ID" value="MBB5641432.1"/>
    <property type="molecule type" value="Genomic_DNA"/>
</dbReference>
<dbReference type="eggNOG" id="ENOG5032Z7M">
    <property type="taxonomic scope" value="Bacteria"/>
</dbReference>
<evidence type="ECO:0000313" key="3">
    <source>
        <dbReference type="EMBL" id="MBB5641432.1"/>
    </source>
</evidence>
<dbReference type="Pfam" id="PF11292">
    <property type="entry name" value="DUF3093"/>
    <property type="match status" value="1"/>
</dbReference>
<sequence>MPQYREKLWASPWSFIVTALVMPASILVLAPISMFAGFVTAAVLYGGCVTLLIIASPVVKVEDGVITAGPATISVDLVGQVEPFSGPEASQERGPRLDVRAWMLIRGWVDPLVKIPIVDETDPAPYWLVSSRHPQKLAAAINESRRPAAGS</sequence>
<dbReference type="AlphaFoldDB" id="A0A099J7T2"/>